<dbReference type="RefSeq" id="WP_169364885.1">
    <property type="nucleotide sequence ID" value="NZ_JAAVJL010000002.1"/>
</dbReference>
<protein>
    <recommendedName>
        <fullName evidence="4">PEP-CTERM sorting domain-containing protein</fullName>
    </recommendedName>
</protein>
<gene>
    <name evidence="2" type="ORF">HC246_18290</name>
</gene>
<proteinExistence type="predicted"/>
<evidence type="ECO:0000313" key="2">
    <source>
        <dbReference type="EMBL" id="NMF59916.1"/>
    </source>
</evidence>
<evidence type="ECO:0008006" key="4">
    <source>
        <dbReference type="Google" id="ProtNLM"/>
    </source>
</evidence>
<name>A0ABX1LWS1_9CYAN</name>
<evidence type="ECO:0000313" key="3">
    <source>
        <dbReference type="Proteomes" id="UP000738376"/>
    </source>
</evidence>
<sequence length="254" mass="26330">MGMKQLANYLSGLTYGIGLLGVSTLSTVVTMPSTAQAADITFKITWSGSYFFNTASAEGEFIIDSAALPNPGNKPSSFSVPNISINNPTDPAFNAKSPITSLIKSLTLTVTGSGLGDGTYTLADYPNGGVIWNTNGANLDFSKELIGQSTQGLPWGTIVSTPPGTAYSTSYKNPANYGGDFNIFDPPGCVPTGVETFVLATCSAKASDTKLMRMTSFRAVPVPGAVFGIVVAGGLLTASLKRKKKLASPESTEA</sequence>
<comment type="caution">
    <text evidence="2">The sequence shown here is derived from an EMBL/GenBank/DDBJ whole genome shotgun (WGS) entry which is preliminary data.</text>
</comment>
<keyword evidence="1" id="KW-1133">Transmembrane helix</keyword>
<evidence type="ECO:0000256" key="1">
    <source>
        <dbReference type="SAM" id="Phobius"/>
    </source>
</evidence>
<reference evidence="2 3" key="1">
    <citation type="submission" date="2020-03" db="EMBL/GenBank/DDBJ databases">
        <title>Draft Genome Sequence of 2-Methylisoborneol Producing Pseudanabaena yagii Strain GIHE-NHR1 Isolated from North Han River in South Korea.</title>
        <authorList>
            <person name="Jeong J."/>
        </authorList>
    </citation>
    <scope>NUCLEOTIDE SEQUENCE [LARGE SCALE GENOMIC DNA]</scope>
    <source>
        <strain evidence="2 3">GIHE-NHR1</strain>
    </source>
</reference>
<dbReference type="EMBL" id="JAAVJL010000002">
    <property type="protein sequence ID" value="NMF59916.1"/>
    <property type="molecule type" value="Genomic_DNA"/>
</dbReference>
<feature type="transmembrane region" description="Helical" evidence="1">
    <location>
        <begin position="220"/>
        <end position="240"/>
    </location>
</feature>
<keyword evidence="1" id="KW-0472">Membrane</keyword>
<organism evidence="2 3">
    <name type="scientific">Pseudanabaena yagii GIHE-NHR1</name>
    <dbReference type="NCBI Taxonomy" id="2722753"/>
    <lineage>
        <taxon>Bacteria</taxon>
        <taxon>Bacillati</taxon>
        <taxon>Cyanobacteriota</taxon>
        <taxon>Cyanophyceae</taxon>
        <taxon>Pseudanabaenales</taxon>
        <taxon>Pseudanabaenaceae</taxon>
        <taxon>Pseudanabaena</taxon>
        <taxon>Pseudanabaena yagii</taxon>
    </lineage>
</organism>
<keyword evidence="3" id="KW-1185">Reference proteome</keyword>
<accession>A0ABX1LWS1</accession>
<dbReference type="Proteomes" id="UP000738376">
    <property type="component" value="Unassembled WGS sequence"/>
</dbReference>
<keyword evidence="1" id="KW-0812">Transmembrane</keyword>